<evidence type="ECO:0000256" key="4">
    <source>
        <dbReference type="ARBA" id="ARBA00022840"/>
    </source>
</evidence>
<dbReference type="Pfam" id="PF00005">
    <property type="entry name" value="ABC_tran"/>
    <property type="match status" value="1"/>
</dbReference>
<evidence type="ECO:0000313" key="7">
    <source>
        <dbReference type="Proteomes" id="UP000201613"/>
    </source>
</evidence>
<dbReference type="InterPro" id="IPR050166">
    <property type="entry name" value="ABC_transporter_ATP-bind"/>
</dbReference>
<dbReference type="EMBL" id="FXZK01000001">
    <property type="protein sequence ID" value="SMY06964.1"/>
    <property type="molecule type" value="Genomic_DNA"/>
</dbReference>
<evidence type="ECO:0000256" key="1">
    <source>
        <dbReference type="ARBA" id="ARBA00005417"/>
    </source>
</evidence>
<dbReference type="GO" id="GO:0005524">
    <property type="term" value="F:ATP binding"/>
    <property type="evidence" value="ECO:0007669"/>
    <property type="project" value="UniProtKB-KW"/>
</dbReference>
<evidence type="ECO:0000259" key="5">
    <source>
        <dbReference type="PROSITE" id="PS50893"/>
    </source>
</evidence>
<keyword evidence="3" id="KW-0547">Nucleotide-binding</keyword>
<name>A0A238LC28_9RHOB</name>
<dbReference type="SUPFAM" id="SSF52540">
    <property type="entry name" value="P-loop containing nucleoside triphosphate hydrolases"/>
    <property type="match status" value="1"/>
</dbReference>
<organism evidence="6 7">
    <name type="scientific">Flavimaricola marinus</name>
    <dbReference type="NCBI Taxonomy" id="1819565"/>
    <lineage>
        <taxon>Bacteria</taxon>
        <taxon>Pseudomonadati</taxon>
        <taxon>Pseudomonadota</taxon>
        <taxon>Alphaproteobacteria</taxon>
        <taxon>Rhodobacterales</taxon>
        <taxon>Paracoccaceae</taxon>
        <taxon>Flavimaricola</taxon>
    </lineage>
</organism>
<keyword evidence="2" id="KW-0813">Transport</keyword>
<gene>
    <name evidence="6" type="primary">ssuB_1</name>
    <name evidence="6" type="ORF">LOM8899_01094</name>
</gene>
<dbReference type="InterPro" id="IPR003439">
    <property type="entry name" value="ABC_transporter-like_ATP-bd"/>
</dbReference>
<keyword evidence="4 6" id="KW-0067">ATP-binding</keyword>
<comment type="similarity">
    <text evidence="1">Belongs to the ABC transporter superfamily.</text>
</comment>
<proteinExistence type="inferred from homology"/>
<dbReference type="AlphaFoldDB" id="A0A238LC28"/>
<evidence type="ECO:0000256" key="3">
    <source>
        <dbReference type="ARBA" id="ARBA00022741"/>
    </source>
</evidence>
<keyword evidence="7" id="KW-1185">Reference proteome</keyword>
<dbReference type="PROSITE" id="PS00211">
    <property type="entry name" value="ABC_TRANSPORTER_1"/>
    <property type="match status" value="1"/>
</dbReference>
<evidence type="ECO:0000256" key="2">
    <source>
        <dbReference type="ARBA" id="ARBA00022448"/>
    </source>
</evidence>
<dbReference type="PROSITE" id="PS50893">
    <property type="entry name" value="ABC_TRANSPORTER_2"/>
    <property type="match status" value="1"/>
</dbReference>
<reference evidence="6 7" key="1">
    <citation type="submission" date="2017-05" db="EMBL/GenBank/DDBJ databases">
        <authorList>
            <person name="Song R."/>
            <person name="Chenine A.L."/>
            <person name="Ruprecht R.M."/>
        </authorList>
    </citation>
    <scope>NUCLEOTIDE SEQUENCE [LARGE SCALE GENOMIC DNA]</scope>
    <source>
        <strain evidence="6 7">CECT 8899</strain>
    </source>
</reference>
<evidence type="ECO:0000313" key="6">
    <source>
        <dbReference type="EMBL" id="SMY06964.1"/>
    </source>
</evidence>
<dbReference type="InterPro" id="IPR003593">
    <property type="entry name" value="AAA+_ATPase"/>
</dbReference>
<dbReference type="PANTHER" id="PTHR42788">
    <property type="entry name" value="TAURINE IMPORT ATP-BINDING PROTEIN-RELATED"/>
    <property type="match status" value="1"/>
</dbReference>
<accession>A0A238LC28</accession>
<dbReference type="Proteomes" id="UP000201613">
    <property type="component" value="Unassembled WGS sequence"/>
</dbReference>
<dbReference type="PANTHER" id="PTHR42788:SF13">
    <property type="entry name" value="ALIPHATIC SULFONATES IMPORT ATP-BINDING PROTEIN SSUB"/>
    <property type="match status" value="1"/>
</dbReference>
<protein>
    <submittedName>
        <fullName evidence="6">Aliphatic sulfonates import ATP-binding protein SsuB</fullName>
        <ecNumber evidence="6">3.6.3.-</ecNumber>
    </submittedName>
</protein>
<sequence length="279" mass="30769">MAEVVHPPILLKGVSKSFKDGRVHALDDLSFDVRPGEFVSVVGPSGCGKTTLLRLINGLIKPDGGEVLVNGRPPEPTQNMAIVFQSARLLPWRTVVSNIEFVLRIRGHSRLDSRSRALALLGVVGLRDFADAHPHELSGGMQQRVGLARALAVEPDVLLMDEPFAALDAMTRETLRIELLRLWERRHMAVVFVTHDIDEAIILSQRIVVLRPRPGRIDAIIPVDLPGPRSQTDPRGLPVFAELRRSLWDRIQAMGREGTALEELAGAFGRPAPTDDPTR</sequence>
<feature type="domain" description="ABC transporter" evidence="5">
    <location>
        <begin position="9"/>
        <end position="237"/>
    </location>
</feature>
<dbReference type="RefSeq" id="WP_245820437.1">
    <property type="nucleotide sequence ID" value="NZ_FXZK01000001.1"/>
</dbReference>
<dbReference type="GO" id="GO:0016887">
    <property type="term" value="F:ATP hydrolysis activity"/>
    <property type="evidence" value="ECO:0007669"/>
    <property type="project" value="InterPro"/>
</dbReference>
<dbReference type="InterPro" id="IPR017871">
    <property type="entry name" value="ABC_transporter-like_CS"/>
</dbReference>
<dbReference type="CDD" id="cd03293">
    <property type="entry name" value="ABC_NrtD_SsuB_transporters"/>
    <property type="match status" value="1"/>
</dbReference>
<dbReference type="Gene3D" id="3.40.50.300">
    <property type="entry name" value="P-loop containing nucleotide triphosphate hydrolases"/>
    <property type="match status" value="1"/>
</dbReference>
<keyword evidence="6" id="KW-0378">Hydrolase</keyword>
<dbReference type="SMART" id="SM00382">
    <property type="entry name" value="AAA"/>
    <property type="match status" value="1"/>
</dbReference>
<dbReference type="InterPro" id="IPR027417">
    <property type="entry name" value="P-loop_NTPase"/>
</dbReference>
<dbReference type="EC" id="3.6.3.-" evidence="6"/>